<feature type="region of interest" description="Disordered" evidence="1">
    <location>
        <begin position="89"/>
        <end position="111"/>
    </location>
</feature>
<evidence type="ECO:0000313" key="2">
    <source>
        <dbReference type="EMBL" id="KIL00442.1"/>
    </source>
</evidence>
<evidence type="ECO:0000256" key="1">
    <source>
        <dbReference type="SAM" id="MobiDB-lite"/>
    </source>
</evidence>
<proteinExistence type="predicted"/>
<feature type="non-terminal residue" evidence="2">
    <location>
        <position position="1"/>
    </location>
</feature>
<dbReference type="AlphaFoldDB" id="A0A0D0E6A4"/>
<organism evidence="2 3">
    <name type="scientific">Paxillus rubicundulus Ve08.2h10</name>
    <dbReference type="NCBI Taxonomy" id="930991"/>
    <lineage>
        <taxon>Eukaryota</taxon>
        <taxon>Fungi</taxon>
        <taxon>Dikarya</taxon>
        <taxon>Basidiomycota</taxon>
        <taxon>Agaricomycotina</taxon>
        <taxon>Agaricomycetes</taxon>
        <taxon>Agaricomycetidae</taxon>
        <taxon>Boletales</taxon>
        <taxon>Paxilineae</taxon>
        <taxon>Paxillaceae</taxon>
        <taxon>Paxillus</taxon>
    </lineage>
</organism>
<evidence type="ECO:0000313" key="3">
    <source>
        <dbReference type="Proteomes" id="UP000054538"/>
    </source>
</evidence>
<dbReference type="EMBL" id="KN824834">
    <property type="protein sequence ID" value="KIL00442.1"/>
    <property type="molecule type" value="Genomic_DNA"/>
</dbReference>
<reference evidence="3" key="2">
    <citation type="submission" date="2015-01" db="EMBL/GenBank/DDBJ databases">
        <title>Evolutionary Origins and Diversification of the Mycorrhizal Mutualists.</title>
        <authorList>
            <consortium name="DOE Joint Genome Institute"/>
            <consortium name="Mycorrhizal Genomics Consortium"/>
            <person name="Kohler A."/>
            <person name="Kuo A."/>
            <person name="Nagy L.G."/>
            <person name="Floudas D."/>
            <person name="Copeland A."/>
            <person name="Barry K.W."/>
            <person name="Cichocki N."/>
            <person name="Veneault-Fourrey C."/>
            <person name="LaButti K."/>
            <person name="Lindquist E.A."/>
            <person name="Lipzen A."/>
            <person name="Lundell T."/>
            <person name="Morin E."/>
            <person name="Murat C."/>
            <person name="Riley R."/>
            <person name="Ohm R."/>
            <person name="Sun H."/>
            <person name="Tunlid A."/>
            <person name="Henrissat B."/>
            <person name="Grigoriev I.V."/>
            <person name="Hibbett D.S."/>
            <person name="Martin F."/>
        </authorList>
    </citation>
    <scope>NUCLEOTIDE SEQUENCE [LARGE SCALE GENOMIC DNA]</scope>
    <source>
        <strain evidence="3">Ve08.2h10</strain>
    </source>
</reference>
<dbReference type="HOGENOM" id="CLU_098361_1_0_1"/>
<sequence length="111" mass="12142">TKAIPGILKKPNMQPDGTDRSPGSPKARPGPKPTLKGKTAKPMNAEGSSRSKRRRAPGTELEEDEVDAAWPMKKVLQDFAKKCWHAATPFPEASEVPGIEDTRQSTHTRKV</sequence>
<dbReference type="Proteomes" id="UP000054538">
    <property type="component" value="Unassembled WGS sequence"/>
</dbReference>
<keyword evidence="3" id="KW-1185">Reference proteome</keyword>
<feature type="region of interest" description="Disordered" evidence="1">
    <location>
        <begin position="1"/>
        <end position="65"/>
    </location>
</feature>
<accession>A0A0D0E6A4</accession>
<gene>
    <name evidence="2" type="ORF">PAXRUDRAFT_129932</name>
</gene>
<reference evidence="2 3" key="1">
    <citation type="submission" date="2014-04" db="EMBL/GenBank/DDBJ databases">
        <authorList>
            <consortium name="DOE Joint Genome Institute"/>
            <person name="Kuo A."/>
            <person name="Kohler A."/>
            <person name="Jargeat P."/>
            <person name="Nagy L.G."/>
            <person name="Floudas D."/>
            <person name="Copeland A."/>
            <person name="Barry K.W."/>
            <person name="Cichocki N."/>
            <person name="Veneault-Fourrey C."/>
            <person name="LaButti K."/>
            <person name="Lindquist E.A."/>
            <person name="Lipzen A."/>
            <person name="Lundell T."/>
            <person name="Morin E."/>
            <person name="Murat C."/>
            <person name="Sun H."/>
            <person name="Tunlid A."/>
            <person name="Henrissat B."/>
            <person name="Grigoriev I.V."/>
            <person name="Hibbett D.S."/>
            <person name="Martin F."/>
            <person name="Nordberg H.P."/>
            <person name="Cantor M.N."/>
            <person name="Hua S.X."/>
        </authorList>
    </citation>
    <scope>NUCLEOTIDE SEQUENCE [LARGE SCALE GENOMIC DNA]</scope>
    <source>
        <strain evidence="2 3">Ve08.2h10</strain>
    </source>
</reference>
<name>A0A0D0E6A4_9AGAM</name>
<dbReference type="InParanoid" id="A0A0D0E6A4"/>
<protein>
    <submittedName>
        <fullName evidence="2">Uncharacterized protein</fullName>
    </submittedName>
</protein>